<organism evidence="2 3">
    <name type="scientific">Paraburkholderia rhizosphaerae</name>
    <dbReference type="NCBI Taxonomy" id="480658"/>
    <lineage>
        <taxon>Bacteria</taxon>
        <taxon>Pseudomonadati</taxon>
        <taxon>Pseudomonadota</taxon>
        <taxon>Betaproteobacteria</taxon>
        <taxon>Burkholderiales</taxon>
        <taxon>Burkholderiaceae</taxon>
        <taxon>Paraburkholderia</taxon>
    </lineage>
</organism>
<sequence>MTSPISDLNQLLASMRPELNDGVYVFASVPFETDMGALAPVATFREKEGLTLVVEEAAAKRAGLKVLFRCAWITLTVHSDLQAVGLTAAFAKALGDAGISCNVMAAAYHDHIFVPVDSAKDAMTQLSLLQERAQDNI</sequence>
<comment type="caution">
    <text evidence="2">The sequence shown here is derived from an EMBL/GenBank/DDBJ whole genome shotgun (WGS) entry which is preliminary data.</text>
</comment>
<reference evidence="2 3" key="1">
    <citation type="submission" date="2019-03" db="EMBL/GenBank/DDBJ databases">
        <title>Genomic Encyclopedia of Type Strains, Phase III (KMG-III): the genomes of soil and plant-associated and newly described type strains.</title>
        <authorList>
            <person name="Whitman W."/>
        </authorList>
    </citation>
    <scope>NUCLEOTIDE SEQUENCE [LARGE SCALE GENOMIC DNA]</scope>
    <source>
        <strain evidence="2 3">LMG 29544</strain>
    </source>
</reference>
<dbReference type="RefSeq" id="WP_134190373.1">
    <property type="nucleotide sequence ID" value="NZ_JBHLUW010000035.1"/>
</dbReference>
<accession>A0A4R8LZK9</accession>
<dbReference type="Proteomes" id="UP000295509">
    <property type="component" value="Unassembled WGS sequence"/>
</dbReference>
<protein>
    <recommendedName>
        <fullName evidence="1">DUF2241 domain-containing protein</fullName>
    </recommendedName>
</protein>
<dbReference type="SUPFAM" id="SSF55021">
    <property type="entry name" value="ACT-like"/>
    <property type="match status" value="2"/>
</dbReference>
<dbReference type="PANTHER" id="PTHR39199">
    <property type="entry name" value="BLR5128 PROTEIN"/>
    <property type="match status" value="1"/>
</dbReference>
<dbReference type="OrthoDB" id="517867at2"/>
<dbReference type="Pfam" id="PF10000">
    <property type="entry name" value="ACT_3"/>
    <property type="match status" value="1"/>
</dbReference>
<keyword evidence="3" id="KW-1185">Reference proteome</keyword>
<dbReference type="AlphaFoldDB" id="A0A4R8LZK9"/>
<dbReference type="InterPro" id="IPR045865">
    <property type="entry name" value="ACT-like_dom_sf"/>
</dbReference>
<dbReference type="Gene3D" id="3.30.2130.10">
    <property type="entry name" value="VC0802-like"/>
    <property type="match status" value="1"/>
</dbReference>
<dbReference type="InterPro" id="IPR018717">
    <property type="entry name" value="DUF2241"/>
</dbReference>
<feature type="domain" description="DUF2241" evidence="1">
    <location>
        <begin position="5"/>
        <end position="70"/>
    </location>
</feature>
<proteinExistence type="predicted"/>
<gene>
    <name evidence="2" type="ORF">BX592_102255</name>
</gene>
<evidence type="ECO:0000259" key="1">
    <source>
        <dbReference type="Pfam" id="PF10000"/>
    </source>
</evidence>
<dbReference type="PANTHER" id="PTHR39199:SF1">
    <property type="entry name" value="BLR5128 PROTEIN"/>
    <property type="match status" value="1"/>
</dbReference>
<evidence type="ECO:0000313" key="2">
    <source>
        <dbReference type="EMBL" id="TDY54108.1"/>
    </source>
</evidence>
<evidence type="ECO:0000313" key="3">
    <source>
        <dbReference type="Proteomes" id="UP000295509"/>
    </source>
</evidence>
<name>A0A4R8LZK9_9BURK</name>
<dbReference type="EMBL" id="SORE01000002">
    <property type="protein sequence ID" value="TDY54108.1"/>
    <property type="molecule type" value="Genomic_DNA"/>
</dbReference>